<name>A0AAV3QLY5_LITER</name>
<keyword evidence="2" id="KW-1185">Reference proteome</keyword>
<organism evidence="1 2">
    <name type="scientific">Lithospermum erythrorhizon</name>
    <name type="common">Purple gromwell</name>
    <name type="synonym">Lithospermum officinale var. erythrorhizon</name>
    <dbReference type="NCBI Taxonomy" id="34254"/>
    <lineage>
        <taxon>Eukaryota</taxon>
        <taxon>Viridiplantae</taxon>
        <taxon>Streptophyta</taxon>
        <taxon>Embryophyta</taxon>
        <taxon>Tracheophyta</taxon>
        <taxon>Spermatophyta</taxon>
        <taxon>Magnoliopsida</taxon>
        <taxon>eudicotyledons</taxon>
        <taxon>Gunneridae</taxon>
        <taxon>Pentapetalae</taxon>
        <taxon>asterids</taxon>
        <taxon>lamiids</taxon>
        <taxon>Boraginales</taxon>
        <taxon>Boraginaceae</taxon>
        <taxon>Boraginoideae</taxon>
        <taxon>Lithospermeae</taxon>
        <taxon>Lithospermum</taxon>
    </lineage>
</organism>
<dbReference type="EMBL" id="BAABME010004840">
    <property type="protein sequence ID" value="GAA0163760.1"/>
    <property type="molecule type" value="Genomic_DNA"/>
</dbReference>
<reference evidence="1 2" key="1">
    <citation type="submission" date="2024-01" db="EMBL/GenBank/DDBJ databases">
        <title>The complete chloroplast genome sequence of Lithospermum erythrorhizon: insights into the phylogenetic relationship among Boraginaceae species and the maternal lineages of purple gromwells.</title>
        <authorList>
            <person name="Okada T."/>
            <person name="Watanabe K."/>
        </authorList>
    </citation>
    <scope>NUCLEOTIDE SEQUENCE [LARGE SCALE GENOMIC DNA]</scope>
</reference>
<comment type="caution">
    <text evidence="1">The sequence shown here is derived from an EMBL/GenBank/DDBJ whole genome shotgun (WGS) entry which is preliminary data.</text>
</comment>
<sequence>MVDGDCITEKTELAASVVNFYKELFQEEIASPLEDQLVDCIPELVTAEDNAMLVIHCIDKIKGRRQCYVEIGYDQGFS</sequence>
<dbReference type="AlphaFoldDB" id="A0AAV3QLY5"/>
<evidence type="ECO:0000313" key="2">
    <source>
        <dbReference type="Proteomes" id="UP001454036"/>
    </source>
</evidence>
<dbReference type="Proteomes" id="UP001454036">
    <property type="component" value="Unassembled WGS sequence"/>
</dbReference>
<protein>
    <submittedName>
        <fullName evidence="1">Uncharacterized protein</fullName>
    </submittedName>
</protein>
<gene>
    <name evidence="1" type="ORF">LIER_19551</name>
</gene>
<accession>A0AAV3QLY5</accession>
<evidence type="ECO:0000313" key="1">
    <source>
        <dbReference type="EMBL" id="GAA0163760.1"/>
    </source>
</evidence>
<proteinExistence type="predicted"/>